<sequence>MILRFTAMYKEITGMKPRMTSLLPMMLTMLFSVSTRAQDCQPAGKFTDANGETNTMAAGETYAGSAPLTVAFSANPPSENDPATNYEWHFFSQNNPRTAYLIRYDENTEYTFTEAGTTRVVLYEILAGDTTRYNAINVSISESSLQMPNAFSPNGDGINDVYRAKPGYKSIVEFKAVIFNRWGQKLYEWDDPAGGWDGKYKGRDVAQGTYFVNVTARGADGREFSIRRDVNLLRGYSVTR</sequence>
<feature type="chain" id="PRO_5016837505" evidence="1">
    <location>
        <begin position="38"/>
        <end position="240"/>
    </location>
</feature>
<proteinExistence type="predicted"/>
<dbReference type="Pfam" id="PF13585">
    <property type="entry name" value="CHU_C"/>
    <property type="match status" value="1"/>
</dbReference>
<accession>A0A379E3Z3</accession>
<evidence type="ECO:0000313" key="2">
    <source>
        <dbReference type="EMBL" id="SUB87423.1"/>
    </source>
</evidence>
<dbReference type="Gene3D" id="2.60.40.10">
    <property type="entry name" value="Immunoglobulins"/>
    <property type="match status" value="1"/>
</dbReference>
<dbReference type="EMBL" id="UGTM01000001">
    <property type="protein sequence ID" value="SUB87423.1"/>
    <property type="molecule type" value="Genomic_DNA"/>
</dbReference>
<dbReference type="SUPFAM" id="SSF49299">
    <property type="entry name" value="PKD domain"/>
    <property type="match status" value="1"/>
</dbReference>
<evidence type="ECO:0000256" key="1">
    <source>
        <dbReference type="SAM" id="SignalP"/>
    </source>
</evidence>
<dbReference type="AlphaFoldDB" id="A0A379E3Z3"/>
<evidence type="ECO:0000313" key="3">
    <source>
        <dbReference type="Proteomes" id="UP000255469"/>
    </source>
</evidence>
<gene>
    <name evidence="2" type="ORF">NCTC13067_01091</name>
</gene>
<feature type="signal peptide" evidence="1">
    <location>
        <begin position="1"/>
        <end position="37"/>
    </location>
</feature>
<dbReference type="NCBIfam" id="TIGR04131">
    <property type="entry name" value="Bac_Flav_CTERM"/>
    <property type="match status" value="1"/>
</dbReference>
<dbReference type="Proteomes" id="UP000255469">
    <property type="component" value="Unassembled WGS sequence"/>
</dbReference>
<name>A0A379E3Z3_9BACT</name>
<organism evidence="2 3">
    <name type="scientific">Prevotella denticola</name>
    <dbReference type="NCBI Taxonomy" id="28129"/>
    <lineage>
        <taxon>Bacteria</taxon>
        <taxon>Pseudomonadati</taxon>
        <taxon>Bacteroidota</taxon>
        <taxon>Bacteroidia</taxon>
        <taxon>Bacteroidales</taxon>
        <taxon>Prevotellaceae</taxon>
        <taxon>Prevotella</taxon>
    </lineage>
</organism>
<dbReference type="InterPro" id="IPR026341">
    <property type="entry name" value="T9SS_type_B"/>
</dbReference>
<keyword evidence="1" id="KW-0732">Signal</keyword>
<dbReference type="InterPro" id="IPR035986">
    <property type="entry name" value="PKD_dom_sf"/>
</dbReference>
<dbReference type="InterPro" id="IPR013783">
    <property type="entry name" value="Ig-like_fold"/>
</dbReference>
<reference evidence="2 3" key="1">
    <citation type="submission" date="2018-06" db="EMBL/GenBank/DDBJ databases">
        <authorList>
            <consortium name="Pathogen Informatics"/>
            <person name="Doyle S."/>
        </authorList>
    </citation>
    <scope>NUCLEOTIDE SEQUENCE [LARGE SCALE GENOMIC DNA]</scope>
    <source>
        <strain evidence="2 3">NCTC13067</strain>
    </source>
</reference>
<protein>
    <submittedName>
        <fullName evidence="2">Gliding motility-associated C-terminal domain</fullName>
    </submittedName>
</protein>